<accession>A0A6H5GGP6</accession>
<sequence length="86" mass="9678">MEVPRKSKPVKVKTSQYKTNHDNHLIPCYTTRYVSAKKVPVECCVGCPACHWCLLAWSHGHVPPMGASNSAEDREWINFGLALLIK</sequence>
<dbReference type="EMBL" id="CADCXU010012786">
    <property type="protein sequence ID" value="CAB0002657.1"/>
    <property type="molecule type" value="Genomic_DNA"/>
</dbReference>
<evidence type="ECO:0000313" key="2">
    <source>
        <dbReference type="Proteomes" id="UP000479000"/>
    </source>
</evidence>
<proteinExistence type="predicted"/>
<gene>
    <name evidence="1" type="ORF">NTEN_LOCUS8444</name>
</gene>
<organism evidence="1 2">
    <name type="scientific">Nesidiocoris tenuis</name>
    <dbReference type="NCBI Taxonomy" id="355587"/>
    <lineage>
        <taxon>Eukaryota</taxon>
        <taxon>Metazoa</taxon>
        <taxon>Ecdysozoa</taxon>
        <taxon>Arthropoda</taxon>
        <taxon>Hexapoda</taxon>
        <taxon>Insecta</taxon>
        <taxon>Pterygota</taxon>
        <taxon>Neoptera</taxon>
        <taxon>Paraneoptera</taxon>
        <taxon>Hemiptera</taxon>
        <taxon>Heteroptera</taxon>
        <taxon>Panheteroptera</taxon>
        <taxon>Cimicomorpha</taxon>
        <taxon>Miridae</taxon>
        <taxon>Dicyphina</taxon>
        <taxon>Nesidiocoris</taxon>
    </lineage>
</organism>
<dbReference type="Proteomes" id="UP000479000">
    <property type="component" value="Unassembled WGS sequence"/>
</dbReference>
<reference evidence="1 2" key="1">
    <citation type="submission" date="2020-02" db="EMBL/GenBank/DDBJ databases">
        <authorList>
            <person name="Ferguson B K."/>
        </authorList>
    </citation>
    <scope>NUCLEOTIDE SEQUENCE [LARGE SCALE GENOMIC DNA]</scope>
</reference>
<evidence type="ECO:0000313" key="1">
    <source>
        <dbReference type="EMBL" id="CAB0002657.1"/>
    </source>
</evidence>
<dbReference type="AlphaFoldDB" id="A0A6H5GGP6"/>
<keyword evidence="2" id="KW-1185">Reference proteome</keyword>
<protein>
    <submittedName>
        <fullName evidence="1">Uncharacterized protein</fullName>
    </submittedName>
</protein>
<name>A0A6H5GGP6_9HEMI</name>